<dbReference type="PANTHER" id="PTHR24148">
    <property type="entry name" value="ANKYRIN REPEAT DOMAIN-CONTAINING PROTEIN 39 HOMOLOG-RELATED"/>
    <property type="match status" value="1"/>
</dbReference>
<dbReference type="AlphaFoldDB" id="W3WTF9"/>
<evidence type="ECO:0000256" key="1">
    <source>
        <dbReference type="SAM" id="MobiDB-lite"/>
    </source>
</evidence>
<keyword evidence="4" id="KW-1185">Reference proteome</keyword>
<dbReference type="Proteomes" id="UP000030651">
    <property type="component" value="Unassembled WGS sequence"/>
</dbReference>
<dbReference type="Pfam" id="PF06985">
    <property type="entry name" value="HET"/>
    <property type="match status" value="1"/>
</dbReference>
<proteinExistence type="predicted"/>
<organism evidence="3 4">
    <name type="scientific">Pestalotiopsis fici (strain W106-1 / CGMCC3.15140)</name>
    <dbReference type="NCBI Taxonomy" id="1229662"/>
    <lineage>
        <taxon>Eukaryota</taxon>
        <taxon>Fungi</taxon>
        <taxon>Dikarya</taxon>
        <taxon>Ascomycota</taxon>
        <taxon>Pezizomycotina</taxon>
        <taxon>Sordariomycetes</taxon>
        <taxon>Xylariomycetidae</taxon>
        <taxon>Amphisphaeriales</taxon>
        <taxon>Sporocadaceae</taxon>
        <taxon>Pestalotiopsis</taxon>
    </lineage>
</organism>
<dbReference type="KEGG" id="pfy:PFICI_11022"/>
<dbReference type="GeneID" id="19276035"/>
<dbReference type="HOGENOM" id="CLU_361319_0_0_1"/>
<gene>
    <name evidence="3" type="ORF">PFICI_11022</name>
</gene>
<feature type="compositionally biased region" description="Polar residues" evidence="1">
    <location>
        <begin position="717"/>
        <end position="737"/>
    </location>
</feature>
<sequence>MSSNISDTKAGQADAQTSSFAKISNVWDTVKPNIEGAANSAVRRGKEWYQVSWLPTSLRGHKFRHTSLADPSSSIRLLKIEPGQASDVIRVSLHVVSLRDNPKYTALSYKWEKDSLINGFSERYLTSPEADEGLLDALKRYMRSPKQAYSSKAADEGIEKLFEEQSESDEEESDEKESDEEEGDEEESDEENSPKYIICDGRRKGIQANLYDALVQLRKSPKAEFYWMDAICLVQKKCDEKKAQLRIMGDIYRCAELVVVWLGQCPIFISPGIKTMLSTGMTTVLPYYHGYAQLGQQAPQTKSVDVRNTLLVMSMFYLATRGWFGRLWVLQEILLAREAVFMLGEHQMDQGTVLAAINWNGGLQEGEAVMGGTEELRCHYESMARYFTPHRTDTVLGENRNMEGLHDDYGVVGNWFLIYYTVLKYIPTSMLSPRPLFRQGYRWTLEQFLVACNARDWGKVVDFVIGGLSLILPESLKINQAIQVDEPAPPPLPPRPGNLEQAMVRRPQSGNVPKVNKGRLWSSLDEHLDAKAPELFLNLAACLLSQPHEVGLLSVAAMFGNPLSERPTWIPHPELPREQGGEAFAMQSGKAFAACTELSLEPEISSDGRSLSLHAAKLDTIEHKGPLVPLLPTPEIVLEYLEFALKLPKIDHFTGQPGIVAFAHASIGGSWGGQHPPPLEAANGFYYFLADIIRDLISKGKKQGNKKPQAVPPRPAASSQPNDTGGQQQPPSQDQVAKITKTYQALTKAYPGQPWPPLKNEAFSKDQDALSGRYAAAVSLAVMSGGRRLFITRGGCIGLGPNLLKEDDTVMLVPGFYVPYIFTSIDEHLRRKAERLLGKLRDIEAKGGSNKEQVEGMQAKLQELQDRMGTQDAWRLVGEAYVGGVMRGEAIEENRDRFERISIV</sequence>
<dbReference type="PANTHER" id="PTHR24148:SF64">
    <property type="entry name" value="HETEROKARYON INCOMPATIBILITY DOMAIN-CONTAINING PROTEIN"/>
    <property type="match status" value="1"/>
</dbReference>
<dbReference type="InParanoid" id="W3WTF9"/>
<evidence type="ECO:0000313" key="3">
    <source>
        <dbReference type="EMBL" id="ETS77148.1"/>
    </source>
</evidence>
<evidence type="ECO:0000259" key="2">
    <source>
        <dbReference type="Pfam" id="PF06985"/>
    </source>
</evidence>
<dbReference type="eggNOG" id="ENOG502SQAW">
    <property type="taxonomic scope" value="Eukaryota"/>
</dbReference>
<feature type="domain" description="Heterokaryon incompatibility" evidence="2">
    <location>
        <begin position="189"/>
        <end position="332"/>
    </location>
</feature>
<accession>W3WTF9</accession>
<dbReference type="EMBL" id="KI912116">
    <property type="protein sequence ID" value="ETS77148.1"/>
    <property type="molecule type" value="Genomic_DNA"/>
</dbReference>
<reference evidence="4" key="1">
    <citation type="journal article" date="2015" name="BMC Genomics">
        <title>Genomic and transcriptomic analysis of the endophytic fungus Pestalotiopsis fici reveals its lifestyle and high potential for synthesis of natural products.</title>
        <authorList>
            <person name="Wang X."/>
            <person name="Zhang X."/>
            <person name="Liu L."/>
            <person name="Xiang M."/>
            <person name="Wang W."/>
            <person name="Sun X."/>
            <person name="Che Y."/>
            <person name="Guo L."/>
            <person name="Liu G."/>
            <person name="Guo L."/>
            <person name="Wang C."/>
            <person name="Yin W.B."/>
            <person name="Stadler M."/>
            <person name="Zhang X."/>
            <person name="Liu X."/>
        </authorList>
    </citation>
    <scope>NUCLEOTIDE SEQUENCE [LARGE SCALE GENOMIC DNA]</scope>
    <source>
        <strain evidence="4">W106-1 / CGMCC3.15140</strain>
    </source>
</reference>
<feature type="region of interest" description="Disordered" evidence="1">
    <location>
        <begin position="701"/>
        <end position="737"/>
    </location>
</feature>
<name>W3WTF9_PESFW</name>
<protein>
    <recommendedName>
        <fullName evidence="2">Heterokaryon incompatibility domain-containing protein</fullName>
    </recommendedName>
</protein>
<dbReference type="OMA" id="QASHFAR"/>
<dbReference type="RefSeq" id="XP_007837794.1">
    <property type="nucleotide sequence ID" value="XM_007839603.1"/>
</dbReference>
<evidence type="ECO:0000313" key="4">
    <source>
        <dbReference type="Proteomes" id="UP000030651"/>
    </source>
</evidence>
<dbReference type="InterPro" id="IPR052895">
    <property type="entry name" value="HetReg/Transcr_Mod"/>
</dbReference>
<dbReference type="InterPro" id="IPR010730">
    <property type="entry name" value="HET"/>
</dbReference>
<dbReference type="OrthoDB" id="2157530at2759"/>
<feature type="region of interest" description="Disordered" evidence="1">
    <location>
        <begin position="162"/>
        <end position="194"/>
    </location>
</feature>
<feature type="compositionally biased region" description="Acidic residues" evidence="1">
    <location>
        <begin position="164"/>
        <end position="191"/>
    </location>
</feature>